<feature type="binding site" evidence="9">
    <location>
        <position position="312"/>
    </location>
    <ligand>
        <name>DNA</name>
        <dbReference type="ChEBI" id="CHEBI:16991"/>
    </ligand>
</feature>
<evidence type="ECO:0000256" key="3">
    <source>
        <dbReference type="ARBA" id="ARBA00022763"/>
    </source>
</evidence>
<dbReference type="Pfam" id="PF17864">
    <property type="entry name" value="AAA_lid_4"/>
    <property type="match status" value="1"/>
</dbReference>
<dbReference type="NCBIfam" id="TIGR00635">
    <property type="entry name" value="ruvB"/>
    <property type="match status" value="1"/>
</dbReference>
<keyword evidence="7 9" id="KW-0233">DNA recombination</keyword>
<keyword evidence="3 9" id="KW-0227">DNA damage</keyword>
<feature type="binding site" evidence="9">
    <location>
        <position position="63"/>
    </location>
    <ligand>
        <name>Mg(2+)</name>
        <dbReference type="ChEBI" id="CHEBI:18420"/>
    </ligand>
</feature>
<dbReference type="SMART" id="SM00382">
    <property type="entry name" value="AAA"/>
    <property type="match status" value="1"/>
</dbReference>
<proteinExistence type="inferred from homology"/>
<evidence type="ECO:0000256" key="4">
    <source>
        <dbReference type="ARBA" id="ARBA00022801"/>
    </source>
</evidence>
<evidence type="ECO:0000256" key="2">
    <source>
        <dbReference type="ARBA" id="ARBA00022741"/>
    </source>
</evidence>
<keyword evidence="11" id="KW-0347">Helicase</keyword>
<comment type="domain">
    <text evidence="9">Has 3 domains, the large (RuvB-L) and small ATPase (RuvB-S) domains and the C-terminal head (RuvB-H) domain. The head domain binds DNA, while the ATPase domains jointly bind ATP, ADP or are empty depending on the state of the subunit in the translocation cycle. During a single DNA translocation step the structure of each domain remains the same, but their relative positions change.</text>
</comment>
<dbReference type="InterPro" id="IPR027417">
    <property type="entry name" value="P-loop_NTPase"/>
</dbReference>
<comment type="similarity">
    <text evidence="9">Belongs to the RuvB family.</text>
</comment>
<keyword evidence="2 9" id="KW-0547">Nucleotide-binding</keyword>
<keyword evidence="5 9" id="KW-0067">ATP-binding</keyword>
<evidence type="ECO:0000313" key="11">
    <source>
        <dbReference type="EMBL" id="PIU98685.1"/>
    </source>
</evidence>
<comment type="subunit">
    <text evidence="9">Homohexamer. Forms an RuvA(8)-RuvB(12)-Holliday junction (HJ) complex. HJ DNA is sandwiched between 2 RuvA tetramers; dsDNA enters through RuvA and exits via RuvB. An RuvB hexamer assembles on each DNA strand where it exits the tetramer. Each RuvB hexamer is contacted by two RuvA subunits (via domain III) on 2 adjacent RuvB subunits; this complex drives branch migration. In the full resolvosome a probable DNA-RuvA(4)-RuvB(12)-RuvC(2) complex forms which resolves the HJ.</text>
</comment>
<comment type="caution">
    <text evidence="11">The sequence shown here is derived from an EMBL/GenBank/DDBJ whole genome shotgun (WGS) entry which is preliminary data.</text>
</comment>
<dbReference type="AlphaFoldDB" id="A0A2M7B6F4"/>
<feature type="binding site" evidence="9">
    <location>
        <position position="59"/>
    </location>
    <ligand>
        <name>ATP</name>
        <dbReference type="ChEBI" id="CHEBI:30616"/>
    </ligand>
</feature>
<feature type="binding site" evidence="9">
    <location>
        <position position="307"/>
    </location>
    <ligand>
        <name>DNA</name>
        <dbReference type="ChEBI" id="CHEBI:16991"/>
    </ligand>
</feature>
<feature type="region of interest" description="Head domain (RuvB-H)" evidence="9">
    <location>
        <begin position="252"/>
        <end position="324"/>
    </location>
</feature>
<feature type="binding site" evidence="9">
    <location>
        <position position="62"/>
    </location>
    <ligand>
        <name>ATP</name>
        <dbReference type="ChEBI" id="CHEBI:30616"/>
    </ligand>
</feature>
<feature type="binding site" evidence="9">
    <location>
        <position position="17"/>
    </location>
    <ligand>
        <name>ATP</name>
        <dbReference type="ChEBI" id="CHEBI:30616"/>
    </ligand>
</feature>
<protein>
    <recommendedName>
        <fullName evidence="9">Holliday junction branch migration complex subunit RuvB</fullName>
        <ecNumber evidence="9">3.6.4.-</ecNumber>
    </recommendedName>
</protein>
<organism evidence="11 12">
    <name type="scientific">Candidatus Wolfebacteria bacterium CG03_land_8_20_14_0_80_40_12</name>
    <dbReference type="NCBI Taxonomy" id="1975069"/>
    <lineage>
        <taxon>Bacteria</taxon>
        <taxon>Candidatus Wolfeibacteriota</taxon>
    </lineage>
</organism>
<comment type="function">
    <text evidence="9">The RuvA-RuvB-RuvC complex processes Holliday junction (HJ) DNA during genetic recombination and DNA repair, while the RuvA-RuvB complex plays an important role in the rescue of blocked DNA replication forks via replication fork reversal (RFR). RuvA specifically binds to HJ cruciform DNA, conferring on it an open structure. The RuvB hexamer acts as an ATP-dependent pump, pulling dsDNA into and through the RuvAB complex. RuvB forms 2 homohexamers on either side of HJ DNA bound by 1 or 2 RuvA tetramers; 4 subunits per hexamer contact DNA at a time. Coordinated motions by a converter formed by DNA-disengaged RuvB subunits stimulates ATP hydrolysis and nucleotide exchange. Immobilization of the converter enables RuvB to convert the ATP-contained energy into a lever motion, pulling 2 nucleotides of DNA out of the RuvA tetramer per ATP hydrolyzed, thus driving DNA branch migration. The RuvB motors rotate together with the DNA substrate, which together with the progressing nucleotide cycle form the mechanistic basis for DNA recombination by continuous HJ branch migration. Branch migration allows RuvC to scan DNA until it finds its consensus sequence, where it cleaves and resolves cruciform DNA.</text>
</comment>
<dbReference type="GO" id="GO:0000400">
    <property type="term" value="F:four-way junction DNA binding"/>
    <property type="evidence" value="ECO:0007669"/>
    <property type="project" value="UniProtKB-UniRule"/>
</dbReference>
<gene>
    <name evidence="9" type="primary">ruvB</name>
    <name evidence="11" type="ORF">COS61_00040</name>
</gene>
<dbReference type="HAMAP" id="MF_00016">
    <property type="entry name" value="DNA_HJ_migration_RuvB"/>
    <property type="match status" value="1"/>
</dbReference>
<dbReference type="GO" id="GO:0048476">
    <property type="term" value="C:Holliday junction resolvase complex"/>
    <property type="evidence" value="ECO:0007669"/>
    <property type="project" value="UniProtKB-UniRule"/>
</dbReference>
<dbReference type="Pfam" id="PF05496">
    <property type="entry name" value="RuvB_N"/>
    <property type="match status" value="1"/>
</dbReference>
<comment type="catalytic activity">
    <reaction evidence="9">
        <text>ATP + H2O = ADP + phosphate + H(+)</text>
        <dbReference type="Rhea" id="RHEA:13065"/>
        <dbReference type="ChEBI" id="CHEBI:15377"/>
        <dbReference type="ChEBI" id="CHEBI:15378"/>
        <dbReference type="ChEBI" id="CHEBI:30616"/>
        <dbReference type="ChEBI" id="CHEBI:43474"/>
        <dbReference type="ChEBI" id="CHEBI:456216"/>
    </reaction>
</comment>
<comment type="caution">
    <text evidence="9">Lacks conserved residue(s) required for the propagation of feature annotation.</text>
</comment>
<dbReference type="InterPro" id="IPR036388">
    <property type="entry name" value="WH-like_DNA-bd_sf"/>
</dbReference>
<dbReference type="EC" id="3.6.4.-" evidence="9"/>
<feature type="binding site" evidence="9">
    <location>
        <position position="64"/>
    </location>
    <ligand>
        <name>ATP</name>
        <dbReference type="ChEBI" id="CHEBI:30616"/>
    </ligand>
</feature>
<dbReference type="NCBIfam" id="NF000868">
    <property type="entry name" value="PRK00080.1"/>
    <property type="match status" value="1"/>
</dbReference>
<feature type="region of interest" description="Small ATPAse domain (RuvB-S)" evidence="9">
    <location>
        <begin position="179"/>
        <end position="249"/>
    </location>
</feature>
<dbReference type="InterPro" id="IPR004605">
    <property type="entry name" value="DNA_helicase_Holl-junc_RuvB"/>
</dbReference>
<evidence type="ECO:0000256" key="6">
    <source>
        <dbReference type="ARBA" id="ARBA00023125"/>
    </source>
</evidence>
<feature type="binding site" evidence="9">
    <location>
        <position position="18"/>
    </location>
    <ligand>
        <name>ATP</name>
        <dbReference type="ChEBI" id="CHEBI:30616"/>
    </ligand>
</feature>
<reference evidence="12" key="1">
    <citation type="submission" date="2017-09" db="EMBL/GenBank/DDBJ databases">
        <title>Depth-based differentiation of microbial function through sediment-hosted aquifers and enrichment of novel symbionts in the deep terrestrial subsurface.</title>
        <authorList>
            <person name="Probst A.J."/>
            <person name="Ladd B."/>
            <person name="Jarett J.K."/>
            <person name="Geller-Mcgrath D.E."/>
            <person name="Sieber C.M.K."/>
            <person name="Emerson J.B."/>
            <person name="Anantharaman K."/>
            <person name="Thomas B.C."/>
            <person name="Malmstrom R."/>
            <person name="Stieglmeier M."/>
            <person name="Klingl A."/>
            <person name="Woyke T."/>
            <person name="Ryan C.M."/>
            <person name="Banfield J.F."/>
        </authorList>
    </citation>
    <scope>NUCLEOTIDE SEQUENCE [LARGE SCALE GENOMIC DNA]</scope>
</reference>
<dbReference type="Gene3D" id="3.40.50.300">
    <property type="entry name" value="P-loop containing nucleotide triphosphate hydrolases"/>
    <property type="match status" value="1"/>
</dbReference>
<evidence type="ECO:0000256" key="9">
    <source>
        <dbReference type="HAMAP-Rule" id="MF_00016"/>
    </source>
</evidence>
<accession>A0A2M7B6F4</accession>
<dbReference type="SUPFAM" id="SSF52540">
    <property type="entry name" value="P-loop containing nucleoside triphosphate hydrolases"/>
    <property type="match status" value="1"/>
</dbReference>
<dbReference type="SUPFAM" id="SSF46785">
    <property type="entry name" value="Winged helix' DNA-binding domain"/>
    <property type="match status" value="1"/>
</dbReference>
<feature type="domain" description="AAA+ ATPase" evidence="10">
    <location>
        <begin position="48"/>
        <end position="179"/>
    </location>
</feature>
<feature type="binding site" evidence="9">
    <location>
        <position position="63"/>
    </location>
    <ligand>
        <name>ATP</name>
        <dbReference type="ChEBI" id="CHEBI:30616"/>
    </ligand>
</feature>
<dbReference type="InterPro" id="IPR041445">
    <property type="entry name" value="AAA_lid_4"/>
</dbReference>
<dbReference type="Proteomes" id="UP000228949">
    <property type="component" value="Unassembled WGS sequence"/>
</dbReference>
<comment type="subcellular location">
    <subcellularLocation>
        <location evidence="9">Cytoplasm</location>
    </subcellularLocation>
</comment>
<evidence type="ECO:0000256" key="1">
    <source>
        <dbReference type="ARBA" id="ARBA00022490"/>
    </source>
</evidence>
<evidence type="ECO:0000256" key="8">
    <source>
        <dbReference type="ARBA" id="ARBA00023204"/>
    </source>
</evidence>
<name>A0A2M7B6F4_9BACT</name>
<dbReference type="Gene3D" id="1.10.8.60">
    <property type="match status" value="1"/>
</dbReference>
<feature type="binding site" evidence="9">
    <location>
        <position position="168"/>
    </location>
    <ligand>
        <name>ATP</name>
        <dbReference type="ChEBI" id="CHEBI:30616"/>
    </ligand>
</feature>
<dbReference type="Pfam" id="PF05491">
    <property type="entry name" value="WHD_RuvB"/>
    <property type="match status" value="1"/>
</dbReference>
<dbReference type="InterPro" id="IPR008824">
    <property type="entry name" value="RuvB-like_N"/>
</dbReference>
<sequence>MKKVKWKTNSANIDQYLRPTSWQEYVGQEKIKKSLGLILAAAKKRNETIDHLLLYGPTGLGKTTLASLVAKEMNATLKITNGSALQRAGELASILSSLEEQDILFIDEAHRLNRSIEEIIYPAMESRQLHLVVGKSLASRMVSIDLPAFTLIAATTRPNLLSSPLRSRFGAIFQFEYYTVDEIKTIINRSADLLKIEIKPEAISVIAAASRLTPRIANRLLKRCRDFLEVYNLKNIDAEIASQALKFLEIDHLGLESYERRFLNLIIKKFNNRPIGLNALAAALGEDKGTIEEIYEPYLIKIGFLQRTPLGRIATEAAREHLNE</sequence>
<feature type="binding site" evidence="9">
    <location>
        <position position="178"/>
    </location>
    <ligand>
        <name>ATP</name>
        <dbReference type="ChEBI" id="CHEBI:30616"/>
    </ligand>
</feature>
<dbReference type="EMBL" id="PEVJ01000002">
    <property type="protein sequence ID" value="PIU98685.1"/>
    <property type="molecule type" value="Genomic_DNA"/>
</dbReference>
<dbReference type="InterPro" id="IPR036390">
    <property type="entry name" value="WH_DNA-bd_sf"/>
</dbReference>
<evidence type="ECO:0000259" key="10">
    <source>
        <dbReference type="SMART" id="SM00382"/>
    </source>
</evidence>
<dbReference type="Gene3D" id="1.10.10.10">
    <property type="entry name" value="Winged helix-like DNA-binding domain superfamily/Winged helix DNA-binding domain"/>
    <property type="match status" value="1"/>
</dbReference>
<evidence type="ECO:0000256" key="5">
    <source>
        <dbReference type="ARBA" id="ARBA00022840"/>
    </source>
</evidence>
<keyword evidence="8 9" id="KW-0234">DNA repair</keyword>
<dbReference type="GO" id="GO:0006310">
    <property type="term" value="P:DNA recombination"/>
    <property type="evidence" value="ECO:0007669"/>
    <property type="project" value="UniProtKB-UniRule"/>
</dbReference>
<evidence type="ECO:0000313" key="12">
    <source>
        <dbReference type="Proteomes" id="UP000228949"/>
    </source>
</evidence>
<dbReference type="CDD" id="cd00009">
    <property type="entry name" value="AAA"/>
    <property type="match status" value="1"/>
</dbReference>
<dbReference type="InterPro" id="IPR003593">
    <property type="entry name" value="AAA+_ATPase"/>
</dbReference>
<keyword evidence="1 9" id="KW-0963">Cytoplasm</keyword>
<dbReference type="PANTHER" id="PTHR42848">
    <property type="match status" value="1"/>
</dbReference>
<keyword evidence="6 9" id="KW-0238">DNA-binding</keyword>
<dbReference type="PANTHER" id="PTHR42848:SF1">
    <property type="entry name" value="HOLLIDAY JUNCTION BRANCH MIGRATION COMPLEX SUBUNIT RUVB"/>
    <property type="match status" value="1"/>
</dbReference>
<dbReference type="GO" id="GO:0006281">
    <property type="term" value="P:DNA repair"/>
    <property type="evidence" value="ECO:0007669"/>
    <property type="project" value="UniProtKB-UniRule"/>
</dbReference>
<keyword evidence="4 9" id="KW-0378">Hydrolase</keyword>
<evidence type="ECO:0000256" key="7">
    <source>
        <dbReference type="ARBA" id="ARBA00023172"/>
    </source>
</evidence>
<dbReference type="GO" id="GO:0005737">
    <property type="term" value="C:cytoplasm"/>
    <property type="evidence" value="ECO:0007669"/>
    <property type="project" value="UniProtKB-SubCell"/>
</dbReference>
<feature type="binding site" evidence="9">
    <location>
        <position position="215"/>
    </location>
    <ligand>
        <name>ATP</name>
        <dbReference type="ChEBI" id="CHEBI:30616"/>
    </ligand>
</feature>
<dbReference type="GO" id="GO:0005524">
    <property type="term" value="F:ATP binding"/>
    <property type="evidence" value="ECO:0007669"/>
    <property type="project" value="UniProtKB-UniRule"/>
</dbReference>
<dbReference type="GO" id="GO:0009378">
    <property type="term" value="F:four-way junction helicase activity"/>
    <property type="evidence" value="ECO:0007669"/>
    <property type="project" value="InterPro"/>
</dbReference>
<dbReference type="InterPro" id="IPR008823">
    <property type="entry name" value="RuvB_wg_C"/>
</dbReference>
<dbReference type="GO" id="GO:0016887">
    <property type="term" value="F:ATP hydrolysis activity"/>
    <property type="evidence" value="ECO:0007669"/>
    <property type="project" value="RHEA"/>
</dbReference>